<evidence type="ECO:0000313" key="1">
    <source>
        <dbReference type="EMBL" id="KAJ3125262.1"/>
    </source>
</evidence>
<evidence type="ECO:0000313" key="2">
    <source>
        <dbReference type="Proteomes" id="UP001211907"/>
    </source>
</evidence>
<accession>A0AAD5T3W6</accession>
<keyword evidence="2" id="KW-1185">Reference proteome</keyword>
<proteinExistence type="predicted"/>
<reference evidence="1" key="1">
    <citation type="submission" date="2020-05" db="EMBL/GenBank/DDBJ databases">
        <title>Phylogenomic resolution of chytrid fungi.</title>
        <authorList>
            <person name="Stajich J.E."/>
            <person name="Amses K."/>
            <person name="Simmons R."/>
            <person name="Seto K."/>
            <person name="Myers J."/>
            <person name="Bonds A."/>
            <person name="Quandt C.A."/>
            <person name="Barry K."/>
            <person name="Liu P."/>
            <person name="Grigoriev I."/>
            <person name="Longcore J.E."/>
            <person name="James T.Y."/>
        </authorList>
    </citation>
    <scope>NUCLEOTIDE SEQUENCE</scope>
    <source>
        <strain evidence="1">JEL0513</strain>
    </source>
</reference>
<dbReference type="AlphaFoldDB" id="A0AAD5T3W6"/>
<comment type="caution">
    <text evidence="1">The sequence shown here is derived from an EMBL/GenBank/DDBJ whole genome shotgun (WGS) entry which is preliminary data.</text>
</comment>
<dbReference type="Proteomes" id="UP001211907">
    <property type="component" value="Unassembled WGS sequence"/>
</dbReference>
<sequence length="315" mass="35127">MAVGYSLNPETQILAVAKSNSSIGSMLNLSVQSTIIELWNYLTGEKIVMMDREITSLPSIIGPVSHPLLSLSWSTCSEFLEKLFALPISNQSPPHVLIAGIDRLIVSLDQPILNDERTNSVIKTYVGENAAIRCTAAFQSSFDYRVQLIGICNTVYWIFEDEELDGESTDLIQKSTESIEKIESSDQASKVSQEEIGIKFPKMRIRRILTPESEAVIGLYHLKTYSIDAIIVATDFGTVAIYNIALPSGYLQETSSEVIYKDSPLLTIWHSKSQLIGMQVVDINAPQTKYEHDLAVKNEWRTVKSIVFDISVYVP</sequence>
<protein>
    <submittedName>
        <fullName evidence="1">Uncharacterized protein</fullName>
    </submittedName>
</protein>
<organism evidence="1 2">
    <name type="scientific">Physocladia obscura</name>
    <dbReference type="NCBI Taxonomy" id="109957"/>
    <lineage>
        <taxon>Eukaryota</taxon>
        <taxon>Fungi</taxon>
        <taxon>Fungi incertae sedis</taxon>
        <taxon>Chytridiomycota</taxon>
        <taxon>Chytridiomycota incertae sedis</taxon>
        <taxon>Chytridiomycetes</taxon>
        <taxon>Chytridiales</taxon>
        <taxon>Chytriomycetaceae</taxon>
        <taxon>Physocladia</taxon>
    </lineage>
</organism>
<name>A0AAD5T3W6_9FUNG</name>
<dbReference type="EMBL" id="JADGJH010000620">
    <property type="protein sequence ID" value="KAJ3125262.1"/>
    <property type="molecule type" value="Genomic_DNA"/>
</dbReference>
<gene>
    <name evidence="1" type="ORF">HK100_010899</name>
</gene>